<keyword evidence="3" id="KW-1185">Reference proteome</keyword>
<feature type="chain" id="PRO_5012015940" description="Heme-binding protein" evidence="1">
    <location>
        <begin position="19"/>
        <end position="157"/>
    </location>
</feature>
<feature type="signal peptide" evidence="1">
    <location>
        <begin position="1"/>
        <end position="18"/>
    </location>
</feature>
<evidence type="ECO:0000313" key="3">
    <source>
        <dbReference type="Proteomes" id="UP000197446"/>
    </source>
</evidence>
<dbReference type="OrthoDB" id="70242at2"/>
<dbReference type="SUPFAM" id="SSF143744">
    <property type="entry name" value="GlcG-like"/>
    <property type="match status" value="1"/>
</dbReference>
<comment type="caution">
    <text evidence="2">The sequence shown here is derived from an EMBL/GenBank/DDBJ whole genome shotgun (WGS) entry which is preliminary data.</text>
</comment>
<name>A0A254MZP0_9BURK</name>
<dbReference type="RefSeq" id="WP_088486252.1">
    <property type="nucleotide sequence ID" value="NZ_NISI01000020.1"/>
</dbReference>
<evidence type="ECO:0000313" key="2">
    <source>
        <dbReference type="EMBL" id="OWQ98640.1"/>
    </source>
</evidence>
<evidence type="ECO:0008006" key="4">
    <source>
        <dbReference type="Google" id="ProtNLM"/>
    </source>
</evidence>
<keyword evidence="1" id="KW-0732">Signal</keyword>
<organism evidence="2 3">
    <name type="scientific">Roseateles puraquae</name>
    <dbReference type="NCBI Taxonomy" id="431059"/>
    <lineage>
        <taxon>Bacteria</taxon>
        <taxon>Pseudomonadati</taxon>
        <taxon>Pseudomonadota</taxon>
        <taxon>Betaproteobacteria</taxon>
        <taxon>Burkholderiales</taxon>
        <taxon>Sphaerotilaceae</taxon>
        <taxon>Roseateles</taxon>
    </lineage>
</organism>
<sequence>MRSLFTALLITAALAANAEPAADGPVTTAEHLAHAARAACRALGREVAVAVVDASGQTLLMSRAASVGPHNLEAARRKAYTALSTRQPTLTLGRQARSQPDTAALQYLPELLLLGGGVPWRDASGDIAGAVGVAGGGGPENDDACARAAVESLPRHP</sequence>
<dbReference type="Pfam" id="PF03928">
    <property type="entry name" value="HbpS-like"/>
    <property type="match status" value="1"/>
</dbReference>
<dbReference type="PANTHER" id="PTHR34309">
    <property type="entry name" value="SLR1406 PROTEIN"/>
    <property type="match status" value="1"/>
</dbReference>
<gene>
    <name evidence="2" type="ORF">CDO81_26380</name>
</gene>
<evidence type="ECO:0000256" key="1">
    <source>
        <dbReference type="SAM" id="SignalP"/>
    </source>
</evidence>
<proteinExistence type="predicted"/>
<protein>
    <recommendedName>
        <fullName evidence="4">Heme-binding protein</fullName>
    </recommendedName>
</protein>
<dbReference type="AlphaFoldDB" id="A0A254MZP0"/>
<reference evidence="2 3" key="1">
    <citation type="journal article" date="2007" name="Int. J. Syst. Evol. Microbiol.">
        <title>Description of Pelomonas aquatica sp. nov. and Pelomonas puraquae sp. nov., isolated from industrial and haemodialysis water.</title>
        <authorList>
            <person name="Gomila M."/>
            <person name="Bowien B."/>
            <person name="Falsen E."/>
            <person name="Moore E.R."/>
            <person name="Lalucat J."/>
        </authorList>
    </citation>
    <scope>NUCLEOTIDE SEQUENCE [LARGE SCALE GENOMIC DNA]</scope>
    <source>
        <strain evidence="2 3">CCUG 52769</strain>
    </source>
</reference>
<accession>A0A254MZP0</accession>
<dbReference type="PANTHER" id="PTHR34309:SF1">
    <property type="entry name" value="PROTEIN GLCG"/>
    <property type="match status" value="1"/>
</dbReference>
<dbReference type="Proteomes" id="UP000197446">
    <property type="component" value="Unassembled WGS sequence"/>
</dbReference>
<dbReference type="InterPro" id="IPR052517">
    <property type="entry name" value="GlcG_carb_metab_protein"/>
</dbReference>
<dbReference type="InterPro" id="IPR005624">
    <property type="entry name" value="PduO/GlcC-like"/>
</dbReference>
<dbReference type="EMBL" id="NISI01000020">
    <property type="protein sequence ID" value="OWQ98640.1"/>
    <property type="molecule type" value="Genomic_DNA"/>
</dbReference>
<dbReference type="InterPro" id="IPR038084">
    <property type="entry name" value="PduO/GlcC-like_sf"/>
</dbReference>
<dbReference type="Gene3D" id="3.30.450.150">
    <property type="entry name" value="Haem-degrading domain"/>
    <property type="match status" value="1"/>
</dbReference>